<protein>
    <submittedName>
        <fullName evidence="3">Acetyltransferase (GNAT) domain-containing protein</fullName>
    </submittedName>
</protein>
<evidence type="ECO:0000256" key="1">
    <source>
        <dbReference type="SAM" id="MobiDB-lite"/>
    </source>
</evidence>
<dbReference type="AlphaFoldDB" id="A0A1H7SEH6"/>
<dbReference type="GO" id="GO:0016740">
    <property type="term" value="F:transferase activity"/>
    <property type="evidence" value="ECO:0007669"/>
    <property type="project" value="UniProtKB-KW"/>
</dbReference>
<reference evidence="4" key="1">
    <citation type="submission" date="2016-10" db="EMBL/GenBank/DDBJ databases">
        <authorList>
            <person name="Varghese N."/>
            <person name="Submissions S."/>
        </authorList>
    </citation>
    <scope>NUCLEOTIDE SEQUENCE [LARGE SCALE GENOMIC DNA]</scope>
    <source>
        <strain evidence="4">LMG 26383,CCUG 61248,R- 45681</strain>
    </source>
</reference>
<evidence type="ECO:0000313" key="4">
    <source>
        <dbReference type="Proteomes" id="UP000199664"/>
    </source>
</evidence>
<organism evidence="3 4">
    <name type="scientific">Bosea lupini</name>
    <dbReference type="NCBI Taxonomy" id="1036779"/>
    <lineage>
        <taxon>Bacteria</taxon>
        <taxon>Pseudomonadati</taxon>
        <taxon>Pseudomonadota</taxon>
        <taxon>Alphaproteobacteria</taxon>
        <taxon>Hyphomicrobiales</taxon>
        <taxon>Boseaceae</taxon>
        <taxon>Bosea</taxon>
    </lineage>
</organism>
<feature type="domain" description="BioF2-like acetyltransferase" evidence="2">
    <location>
        <begin position="197"/>
        <end position="308"/>
    </location>
</feature>
<keyword evidence="3" id="KW-0808">Transferase</keyword>
<feature type="region of interest" description="Disordered" evidence="1">
    <location>
        <begin position="1"/>
        <end position="21"/>
    </location>
</feature>
<dbReference type="EMBL" id="FOAN01000005">
    <property type="protein sequence ID" value="SEL71040.1"/>
    <property type="molecule type" value="Genomic_DNA"/>
</dbReference>
<proteinExistence type="predicted"/>
<dbReference type="Pfam" id="PF13480">
    <property type="entry name" value="Acetyltransf_6"/>
    <property type="match status" value="1"/>
</dbReference>
<name>A0A1H7SEH6_9HYPH</name>
<dbReference type="RefSeq" id="WP_143079720.1">
    <property type="nucleotide sequence ID" value="NZ_FOAN01000005.1"/>
</dbReference>
<sequence length="361" mass="39035">MPNLAAFPAAPEETVPKTAVSSPAGLTIERRPLAACAAIETEWRDLAGRAIELNPFCEPDFALPAAQHLVDFRDVSVLLFWDGPTAPRRLLGFVPARLRRRLLGQDELIGWNNPRLGLATPLIDIDQVERVVAALLHAPGRWGLADTQNLQLSRLDLDGPLLHGLLQAAQRTSHAAAIEPASAPASPPTPDLAALRHGLSRHGKLSFAESASRQDLRDMVELHLALEASGSLARAGGAALQDIRESAFLRAMTRNLARGHRCRVGLLSLDDKPVAGAILIGKSPRLWLYSGAQDERFASFAPLAQLVAWLGRRGRQREILADLPGLNAVTLSQRLGDVRLSVTAKATRRPTPFTRRRAAAA</sequence>
<dbReference type="Proteomes" id="UP000199664">
    <property type="component" value="Unassembled WGS sequence"/>
</dbReference>
<dbReference type="InterPro" id="IPR038740">
    <property type="entry name" value="BioF2-like_GNAT_dom"/>
</dbReference>
<dbReference type="STRING" id="1036779.SAMN04515666_10530"/>
<evidence type="ECO:0000259" key="2">
    <source>
        <dbReference type="Pfam" id="PF13480"/>
    </source>
</evidence>
<accession>A0A1H7SEH6</accession>
<keyword evidence="4" id="KW-1185">Reference proteome</keyword>
<evidence type="ECO:0000313" key="3">
    <source>
        <dbReference type="EMBL" id="SEL71040.1"/>
    </source>
</evidence>
<dbReference type="OrthoDB" id="213519at2"/>
<gene>
    <name evidence="3" type="ORF">SAMN04515666_10530</name>
</gene>